<protein>
    <submittedName>
        <fullName evidence="1">Imm50 family immunity protein</fullName>
    </submittedName>
</protein>
<dbReference type="Pfam" id="PF15594">
    <property type="entry name" value="Imm50"/>
    <property type="match status" value="1"/>
</dbReference>
<dbReference type="Proteomes" id="UP001490365">
    <property type="component" value="Unassembled WGS sequence"/>
</dbReference>
<keyword evidence="2" id="KW-1185">Reference proteome</keyword>
<name>A0ABV1TTF2_9ACTN</name>
<dbReference type="InterPro" id="IPR028957">
    <property type="entry name" value="Imm50"/>
</dbReference>
<reference evidence="1 2" key="1">
    <citation type="submission" date="2024-06" db="EMBL/GenBank/DDBJ databases">
        <title>The Natural Products Discovery Center: Release of the First 8490 Sequenced Strains for Exploring Actinobacteria Biosynthetic Diversity.</title>
        <authorList>
            <person name="Kalkreuter E."/>
            <person name="Kautsar S.A."/>
            <person name="Yang D."/>
            <person name="Bader C.D."/>
            <person name="Teijaro C.N."/>
            <person name="Fluegel L."/>
            <person name="Davis C.M."/>
            <person name="Simpson J.R."/>
            <person name="Lauterbach L."/>
            <person name="Steele A.D."/>
            <person name="Gui C."/>
            <person name="Meng S."/>
            <person name="Li G."/>
            <person name="Viehrig K."/>
            <person name="Ye F."/>
            <person name="Su P."/>
            <person name="Kiefer A.F."/>
            <person name="Nichols A."/>
            <person name="Cepeda A.J."/>
            <person name="Yan W."/>
            <person name="Fan B."/>
            <person name="Jiang Y."/>
            <person name="Adhikari A."/>
            <person name="Zheng C.-J."/>
            <person name="Schuster L."/>
            <person name="Cowan T.M."/>
            <person name="Smanski M.J."/>
            <person name="Chevrette M.G."/>
            <person name="De Carvalho L.P.S."/>
            <person name="Shen B."/>
        </authorList>
    </citation>
    <scope>NUCLEOTIDE SEQUENCE [LARGE SCALE GENOMIC DNA]</scope>
    <source>
        <strain evidence="1 2">NPDC001694</strain>
    </source>
</reference>
<evidence type="ECO:0000313" key="2">
    <source>
        <dbReference type="Proteomes" id="UP001490365"/>
    </source>
</evidence>
<evidence type="ECO:0000313" key="1">
    <source>
        <dbReference type="EMBL" id="MER6273309.1"/>
    </source>
</evidence>
<proteinExistence type="predicted"/>
<sequence length="134" mass="14561">MNADWSRVLASPEYLGELYGGTAPAADSCDPFYVHIDERNVSVTLGFSTRTLPANAPAEWREKEFNAFDFYLAFEGVTDLRVTGWGASEAKNVGLAVHEHCFDVVLGTQDSGITFRAATARLARTHAYLASGSP</sequence>
<accession>A0ABV1TTF2</accession>
<dbReference type="EMBL" id="JBEOZM010000029">
    <property type="protein sequence ID" value="MER6273309.1"/>
    <property type="molecule type" value="Genomic_DNA"/>
</dbReference>
<gene>
    <name evidence="1" type="ORF">ABT211_39480</name>
</gene>
<comment type="caution">
    <text evidence="1">The sequence shown here is derived from an EMBL/GenBank/DDBJ whole genome shotgun (WGS) entry which is preliminary data.</text>
</comment>
<dbReference type="RefSeq" id="WP_351961584.1">
    <property type="nucleotide sequence ID" value="NZ_JBEOZM010000029.1"/>
</dbReference>
<organism evidence="1 2">
    <name type="scientific">Streptomyces sp. 900105755</name>
    <dbReference type="NCBI Taxonomy" id="3154389"/>
    <lineage>
        <taxon>Bacteria</taxon>
        <taxon>Bacillati</taxon>
        <taxon>Actinomycetota</taxon>
        <taxon>Actinomycetes</taxon>
        <taxon>Kitasatosporales</taxon>
        <taxon>Streptomycetaceae</taxon>
        <taxon>Streptomyces</taxon>
    </lineage>
</organism>